<dbReference type="InterPro" id="IPR008320">
    <property type="entry name" value="UCP032025"/>
</dbReference>
<sequence length="142" mass="16173">MPLHMLRLAVGAPDLADMRDWRNRNQMDWHGHRVVPTYTRRMPTRTAELLDGGSLYWVVKGILCCRARFVGFDLMRSPEGDEVCRMLLDTELVETVPQPKRPFQGWRYLKPEDAPPDLDQAGGGGQDLPPHILAELRQLGLA</sequence>
<reference evidence="1 2" key="1">
    <citation type="submission" date="2017-06" db="EMBL/GenBank/DDBJ databases">
        <title>Complete genome sequence of Nitrospirillum amazonense strain CBAmC, an endophytic nitrogen-fixing and plant growth-promoting bacterium, isolated from sugarcane.</title>
        <authorList>
            <person name="Schwab S."/>
            <person name="dos Santos Teixeira K.R."/>
            <person name="Simoes Araujo J.L."/>
            <person name="Soares Vidal M."/>
            <person name="Borges de Freitas H.R."/>
            <person name="Rivello Crivelaro A.L."/>
            <person name="Bueno de Camargo Nunes A."/>
            <person name="dos Santos C.M."/>
            <person name="Palmeira da Silva Rosa D."/>
            <person name="da Silva Padilha D."/>
            <person name="da Silva E."/>
            <person name="Araujo Terra L."/>
            <person name="Soares Mendes V."/>
            <person name="Farinelli L."/>
            <person name="Magalhaes Cruz L."/>
            <person name="Baldani J.I."/>
        </authorList>
    </citation>
    <scope>NUCLEOTIDE SEQUENCE [LARGE SCALE GENOMIC DNA]</scope>
    <source>
        <strain evidence="1 2">CBAmC</strain>
    </source>
</reference>
<keyword evidence="2" id="KW-1185">Reference proteome</keyword>
<accession>A0A248JN24</accession>
<dbReference type="PIRSF" id="PIRSF032025">
    <property type="entry name" value="UCP032025"/>
    <property type="match status" value="1"/>
</dbReference>
<dbReference type="EMBL" id="CP022110">
    <property type="protein sequence ID" value="ASG20143.1"/>
    <property type="molecule type" value="Genomic_DNA"/>
</dbReference>
<evidence type="ECO:0000313" key="2">
    <source>
        <dbReference type="Proteomes" id="UP000197153"/>
    </source>
</evidence>
<dbReference type="Pfam" id="PF07370">
    <property type="entry name" value="DUF1489"/>
    <property type="match status" value="1"/>
</dbReference>
<evidence type="ECO:0008006" key="3">
    <source>
        <dbReference type="Google" id="ProtNLM"/>
    </source>
</evidence>
<name>A0A248JN24_9PROT</name>
<dbReference type="KEGG" id="nao:Y958_04360"/>
<gene>
    <name evidence="1" type="ORF">Y958_04360</name>
</gene>
<protein>
    <recommendedName>
        <fullName evidence="3">Lysophospholipase</fullName>
    </recommendedName>
</protein>
<dbReference type="Proteomes" id="UP000197153">
    <property type="component" value="Chromosome 1"/>
</dbReference>
<organism evidence="1 2">
    <name type="scientific">Nitrospirillum viridazoti CBAmc</name>
    <dbReference type="NCBI Taxonomy" id="1441467"/>
    <lineage>
        <taxon>Bacteria</taxon>
        <taxon>Pseudomonadati</taxon>
        <taxon>Pseudomonadota</taxon>
        <taxon>Alphaproteobacteria</taxon>
        <taxon>Rhodospirillales</taxon>
        <taxon>Azospirillaceae</taxon>
        <taxon>Nitrospirillum</taxon>
        <taxon>Nitrospirillum viridazoti</taxon>
    </lineage>
</organism>
<evidence type="ECO:0000313" key="1">
    <source>
        <dbReference type="EMBL" id="ASG20143.1"/>
    </source>
</evidence>
<dbReference type="AlphaFoldDB" id="A0A248JN24"/>
<proteinExistence type="predicted"/>
<dbReference type="RefSeq" id="WP_040845399.1">
    <property type="nucleotide sequence ID" value="NZ_CP022110.1"/>
</dbReference>